<protein>
    <recommendedName>
        <fullName evidence="3">Fibronectin type-III domain-containing protein</fullName>
    </recommendedName>
</protein>
<dbReference type="PANTHER" id="PTHR46708:SF2">
    <property type="entry name" value="FIBRONECTIN TYPE-III DOMAIN-CONTAINING PROTEIN"/>
    <property type="match status" value="1"/>
</dbReference>
<keyword evidence="1" id="KW-0677">Repeat</keyword>
<evidence type="ECO:0000259" key="3">
    <source>
        <dbReference type="SMART" id="SM00060"/>
    </source>
</evidence>
<dbReference type="SMART" id="SM00060">
    <property type="entry name" value="FN3"/>
    <property type="match status" value="1"/>
</dbReference>
<dbReference type="InterPro" id="IPR013783">
    <property type="entry name" value="Ig-like_fold"/>
</dbReference>
<name>A0ABV0VKS6_9TELE</name>
<evidence type="ECO:0000256" key="2">
    <source>
        <dbReference type="SAM" id="MobiDB-lite"/>
    </source>
</evidence>
<dbReference type="EMBL" id="JAHRIQ010111709">
    <property type="protein sequence ID" value="MEQ2257615.1"/>
    <property type="molecule type" value="Genomic_DNA"/>
</dbReference>
<comment type="caution">
    <text evidence="4">The sequence shown here is derived from an EMBL/GenBank/DDBJ whole genome shotgun (WGS) entry which is preliminary data.</text>
</comment>
<dbReference type="Gene3D" id="2.60.40.10">
    <property type="entry name" value="Immunoglobulins"/>
    <property type="match status" value="1"/>
</dbReference>
<organism evidence="4 5">
    <name type="scientific">Ilyodon furcidens</name>
    <name type="common">goldbreast splitfin</name>
    <dbReference type="NCBI Taxonomy" id="33524"/>
    <lineage>
        <taxon>Eukaryota</taxon>
        <taxon>Metazoa</taxon>
        <taxon>Chordata</taxon>
        <taxon>Craniata</taxon>
        <taxon>Vertebrata</taxon>
        <taxon>Euteleostomi</taxon>
        <taxon>Actinopterygii</taxon>
        <taxon>Neopterygii</taxon>
        <taxon>Teleostei</taxon>
        <taxon>Neoteleostei</taxon>
        <taxon>Acanthomorphata</taxon>
        <taxon>Ovalentaria</taxon>
        <taxon>Atherinomorphae</taxon>
        <taxon>Cyprinodontiformes</taxon>
        <taxon>Goodeidae</taxon>
        <taxon>Ilyodon</taxon>
    </lineage>
</organism>
<accession>A0ABV0VKS6</accession>
<dbReference type="CDD" id="cd00063">
    <property type="entry name" value="FN3"/>
    <property type="match status" value="1"/>
</dbReference>
<evidence type="ECO:0000313" key="4">
    <source>
        <dbReference type="EMBL" id="MEQ2257615.1"/>
    </source>
</evidence>
<gene>
    <name evidence="4" type="ORF">ILYODFUR_036474</name>
</gene>
<dbReference type="PANTHER" id="PTHR46708">
    <property type="entry name" value="TENASCIN"/>
    <property type="match status" value="1"/>
</dbReference>
<dbReference type="Proteomes" id="UP001482620">
    <property type="component" value="Unassembled WGS sequence"/>
</dbReference>
<dbReference type="InterPro" id="IPR003961">
    <property type="entry name" value="FN3_dom"/>
</dbReference>
<feature type="non-terminal residue" evidence="4">
    <location>
        <position position="1"/>
    </location>
</feature>
<sequence>FNGTETNISSPDGDGPVNHTVSSLTAGTRYTFTLFSVIGNVRNSGEQLTAVTAPLNAEGLTKLREDETSITLQWNKVNNNTSFVLQFYYRDTFISSPDGDGPVNYTVSSLTAGTRYTFILFSVFENVRSSGVSITAVT</sequence>
<feature type="compositionally biased region" description="Polar residues" evidence="2">
    <location>
        <begin position="1"/>
        <end position="10"/>
    </location>
</feature>
<proteinExistence type="predicted"/>
<dbReference type="SUPFAM" id="SSF49265">
    <property type="entry name" value="Fibronectin type III"/>
    <property type="match status" value="1"/>
</dbReference>
<feature type="region of interest" description="Disordered" evidence="2">
    <location>
        <begin position="1"/>
        <end position="20"/>
    </location>
</feature>
<feature type="non-terminal residue" evidence="4">
    <location>
        <position position="138"/>
    </location>
</feature>
<evidence type="ECO:0000256" key="1">
    <source>
        <dbReference type="ARBA" id="ARBA00022737"/>
    </source>
</evidence>
<dbReference type="InterPro" id="IPR036116">
    <property type="entry name" value="FN3_sf"/>
</dbReference>
<keyword evidence="5" id="KW-1185">Reference proteome</keyword>
<reference evidence="4 5" key="1">
    <citation type="submission" date="2021-06" db="EMBL/GenBank/DDBJ databases">
        <authorList>
            <person name="Palmer J.M."/>
        </authorList>
    </citation>
    <scope>NUCLEOTIDE SEQUENCE [LARGE SCALE GENOMIC DNA]</scope>
    <source>
        <strain evidence="5">if_2019</strain>
        <tissue evidence="4">Muscle</tissue>
    </source>
</reference>
<feature type="domain" description="Fibronectin type-III" evidence="3">
    <location>
        <begin position="54"/>
        <end position="131"/>
    </location>
</feature>
<evidence type="ECO:0000313" key="5">
    <source>
        <dbReference type="Proteomes" id="UP001482620"/>
    </source>
</evidence>
<dbReference type="InterPro" id="IPR050991">
    <property type="entry name" value="ECM_Regulatory_Proteins"/>
</dbReference>
<dbReference type="Pfam" id="PF00041">
    <property type="entry name" value="fn3"/>
    <property type="match status" value="1"/>
</dbReference>